<protein>
    <submittedName>
        <fullName evidence="1">Uncharacterized protein</fullName>
    </submittedName>
</protein>
<evidence type="ECO:0000313" key="2">
    <source>
        <dbReference type="Proteomes" id="UP000437068"/>
    </source>
</evidence>
<name>A0A6A4BX90_9STRA</name>
<dbReference type="Proteomes" id="UP000437068">
    <property type="component" value="Unassembled WGS sequence"/>
</dbReference>
<accession>A0A6A4BX90</accession>
<organism evidence="1 2">
    <name type="scientific">Phytophthora fragariae</name>
    <dbReference type="NCBI Taxonomy" id="53985"/>
    <lineage>
        <taxon>Eukaryota</taxon>
        <taxon>Sar</taxon>
        <taxon>Stramenopiles</taxon>
        <taxon>Oomycota</taxon>
        <taxon>Peronosporomycetes</taxon>
        <taxon>Peronosporales</taxon>
        <taxon>Peronosporaceae</taxon>
        <taxon>Phytophthora</taxon>
    </lineage>
</organism>
<reference evidence="1 2" key="1">
    <citation type="submission" date="2018-08" db="EMBL/GenBank/DDBJ databases">
        <title>Genomic investigation of the strawberry pathogen Phytophthora fragariae indicates pathogenicity is determined by transcriptional variation in three key races.</title>
        <authorList>
            <person name="Adams T.M."/>
            <person name="Armitage A.D."/>
            <person name="Sobczyk M.K."/>
            <person name="Bates H.J."/>
            <person name="Dunwell J.M."/>
            <person name="Nellist C.F."/>
            <person name="Harrison R.J."/>
        </authorList>
    </citation>
    <scope>NUCLEOTIDE SEQUENCE [LARGE SCALE GENOMIC DNA]</scope>
    <source>
        <strain evidence="1 2">A4</strain>
    </source>
</reference>
<dbReference type="EMBL" id="QXGE01002453">
    <property type="protein sequence ID" value="KAE9281784.1"/>
    <property type="molecule type" value="Genomic_DNA"/>
</dbReference>
<evidence type="ECO:0000313" key="1">
    <source>
        <dbReference type="EMBL" id="KAE9281784.1"/>
    </source>
</evidence>
<comment type="caution">
    <text evidence="1">The sequence shown here is derived from an EMBL/GenBank/DDBJ whole genome shotgun (WGS) entry which is preliminary data.</text>
</comment>
<gene>
    <name evidence="1" type="ORF">PF001_g23621</name>
</gene>
<dbReference type="AlphaFoldDB" id="A0A6A4BX90"/>
<proteinExistence type="predicted"/>
<sequence length="236" mass="26878">MNAKEQRTCQFKLTRSLTLVPEFSTPGLHLGQRRLHPSSVLRLEQPSEEHFRLLPHGSVMHRVQQVSQPAPVVVVEHGIRYAQMLELFLLVFVGRAAPARARRQRTDSDAIIRGVTLLQREAQNHERQSEELGLEQNTLRRTRVGGHPSRVTRHSGQIRAESKEAIGREMRLQVPGLNLTTHCSAQFPILRHTDHGPARTTFSCYRSLPLWGIDHDKVQPFEELKHVTGLEETAVK</sequence>